<name>A0A0G4MJ99_VERLO</name>
<evidence type="ECO:0000256" key="1">
    <source>
        <dbReference type="ARBA" id="ARBA00004141"/>
    </source>
</evidence>
<evidence type="ECO:0000256" key="4">
    <source>
        <dbReference type="ARBA" id="ARBA00022989"/>
    </source>
</evidence>
<feature type="transmembrane region" description="Helical" evidence="7">
    <location>
        <begin position="81"/>
        <end position="100"/>
    </location>
</feature>
<dbReference type="AlphaFoldDB" id="A0A0G4MJ99"/>
<feature type="transmembrane region" description="Helical" evidence="7">
    <location>
        <begin position="220"/>
        <end position="242"/>
    </location>
</feature>
<gene>
    <name evidence="8" type="ORF">BN1708_006269</name>
</gene>
<dbReference type="PANTHER" id="PTHR22779">
    <property type="entry name" value="SD17342P"/>
    <property type="match status" value="1"/>
</dbReference>
<keyword evidence="3 7" id="KW-0812">Transmembrane</keyword>
<dbReference type="Pfam" id="PF10190">
    <property type="entry name" value="Tmemb_170"/>
    <property type="match status" value="2"/>
</dbReference>
<evidence type="ECO:0000256" key="7">
    <source>
        <dbReference type="SAM" id="Phobius"/>
    </source>
</evidence>
<feature type="transmembrane region" description="Helical" evidence="7">
    <location>
        <begin position="45"/>
        <end position="69"/>
    </location>
</feature>
<keyword evidence="5 7" id="KW-0472">Membrane</keyword>
<evidence type="ECO:0000256" key="2">
    <source>
        <dbReference type="ARBA" id="ARBA00006325"/>
    </source>
</evidence>
<dbReference type="PANTHER" id="PTHR22779:SF6">
    <property type="entry name" value="SD17342P"/>
    <property type="match status" value="1"/>
</dbReference>
<evidence type="ECO:0000256" key="3">
    <source>
        <dbReference type="ARBA" id="ARBA00022692"/>
    </source>
</evidence>
<evidence type="ECO:0000313" key="9">
    <source>
        <dbReference type="Proteomes" id="UP000044602"/>
    </source>
</evidence>
<reference evidence="8 9" key="1">
    <citation type="submission" date="2015-05" db="EMBL/GenBank/DDBJ databases">
        <authorList>
            <person name="Wang D.B."/>
            <person name="Wang M."/>
        </authorList>
    </citation>
    <scope>NUCLEOTIDE SEQUENCE [LARGE SCALE GENOMIC DNA]</scope>
    <source>
        <strain evidence="8">VL1</strain>
    </source>
</reference>
<feature type="compositionally biased region" description="Pro residues" evidence="6">
    <location>
        <begin position="367"/>
        <end position="391"/>
    </location>
</feature>
<comment type="subcellular location">
    <subcellularLocation>
        <location evidence="1">Membrane</location>
        <topology evidence="1">Multi-pass membrane protein</topology>
    </subcellularLocation>
</comment>
<keyword evidence="9" id="KW-1185">Reference proteome</keyword>
<feature type="region of interest" description="Disordered" evidence="6">
    <location>
        <begin position="295"/>
        <end position="391"/>
    </location>
</feature>
<organism evidence="8 9">
    <name type="scientific">Verticillium longisporum</name>
    <name type="common">Verticillium dahliae var. longisporum</name>
    <dbReference type="NCBI Taxonomy" id="100787"/>
    <lineage>
        <taxon>Eukaryota</taxon>
        <taxon>Fungi</taxon>
        <taxon>Dikarya</taxon>
        <taxon>Ascomycota</taxon>
        <taxon>Pezizomycotina</taxon>
        <taxon>Sordariomycetes</taxon>
        <taxon>Hypocreomycetidae</taxon>
        <taxon>Glomerellales</taxon>
        <taxon>Plectosphaerellaceae</taxon>
        <taxon>Verticillium</taxon>
    </lineage>
</organism>
<dbReference type="EMBL" id="CVQH01022861">
    <property type="protein sequence ID" value="CRK34125.1"/>
    <property type="molecule type" value="Genomic_DNA"/>
</dbReference>
<dbReference type="GO" id="GO:0016020">
    <property type="term" value="C:membrane"/>
    <property type="evidence" value="ECO:0007669"/>
    <property type="project" value="UniProtKB-SubCell"/>
</dbReference>
<dbReference type="STRING" id="100787.A0A0G4MJ99"/>
<sequence length="657" mass="72361">MGLRGWVGPNYPPDNYQTPPFPSIPFQLMDLTRDHRWSLYYIGDIWRFTVLWTLIIYGVVHLASAFIALAMQGGKKRSLMYLWVAPIVYVAAALIQGLLAGKLGAVYNAGYFSMSTWVPVLWGAINVLVLIVSSFSIQGGLDRFGGHRYLNLFDDARWVSRNDNVIRNGGKKRSLMYLWVAPIVYVAAALVQGLLAGSVVGLVLGAVYNAGYFSMSTWVPVLWGVINVLVLIVSSFSIQGGLDCFGGHRYFDLFDDARWVTRNDNVIRNMKFSLAVLALAGVVAAGDYPAPDAPVYEPPKDHYPAPSAPPVYEPPAESHPVYEPPKESYPPVEPPKESHPVYEPPAESHPVYEPPKESHPVYQPPKESYPPVEPPKESYPPTPPHEYPPPEHVTVTTEYEITITSLCPTTETITEHGTTYYNTYTTTDTIVTKVYTTLYETVKKPDVTHVEKATDYITKTIEKPVTETKYIDGHTSVITSHIETQIVTEHVPVTKVHEVPGPDVTSIDKEIEYQTKTIEVPVYQTSVIDGKTVVQTHYKTEVITTHVPVTHVKTVQKPDVTKTAEAVIYTTIQGEQAVTVTHYEEGETIHIQPTDVVHPEPSTFTEIVVPPPTTVSEPAVTVPATTAPETVPTAAAQANQAPVIAMVAGIAGAIALL</sequence>
<proteinExistence type="inferred from homology"/>
<evidence type="ECO:0000256" key="5">
    <source>
        <dbReference type="ARBA" id="ARBA00023136"/>
    </source>
</evidence>
<evidence type="ECO:0000256" key="6">
    <source>
        <dbReference type="SAM" id="MobiDB-lite"/>
    </source>
</evidence>
<dbReference type="Proteomes" id="UP000044602">
    <property type="component" value="Unassembled WGS sequence"/>
</dbReference>
<dbReference type="InterPro" id="IPR019334">
    <property type="entry name" value="TMEM170A/B/YPR153W-like"/>
</dbReference>
<feature type="transmembrane region" description="Helical" evidence="7">
    <location>
        <begin position="177"/>
        <end position="208"/>
    </location>
</feature>
<feature type="transmembrane region" description="Helical" evidence="7">
    <location>
        <begin position="120"/>
        <end position="141"/>
    </location>
</feature>
<protein>
    <submittedName>
        <fullName evidence="8">Uncharacterized protein</fullName>
    </submittedName>
</protein>
<comment type="similarity">
    <text evidence="2">Belongs to the TMEM170 family.</text>
</comment>
<evidence type="ECO:0000313" key="8">
    <source>
        <dbReference type="EMBL" id="CRK34125.1"/>
    </source>
</evidence>
<accession>A0A0G4MJ99</accession>
<feature type="transmembrane region" description="Helical" evidence="7">
    <location>
        <begin position="272"/>
        <end position="290"/>
    </location>
</feature>
<keyword evidence="4 7" id="KW-1133">Transmembrane helix</keyword>